<dbReference type="KEGG" id="aga:133392065"/>
<dbReference type="VEuPathDB" id="VectorBase:AGAMI1_005166"/>
<proteinExistence type="predicted"/>
<reference evidence="1 2" key="2">
    <citation type="journal article" date="2004" name="Trends Parasitol.">
        <title>The Anopheles gambiae genome: an update.</title>
        <authorList>
            <person name="Mongin E."/>
            <person name="Louis C."/>
            <person name="Holt R.A."/>
            <person name="Birney E."/>
            <person name="Collins F.H."/>
        </authorList>
    </citation>
    <scope>NUCLEOTIDE SEQUENCE [LARGE SCALE GENOMIC DNA]</scope>
    <source>
        <strain evidence="1 2">PEST</strain>
    </source>
</reference>
<dbReference type="InParanoid" id="A0A453Z0P6"/>
<organism evidence="1 2">
    <name type="scientific">Anopheles gambiae</name>
    <name type="common">African malaria mosquito</name>
    <dbReference type="NCBI Taxonomy" id="7165"/>
    <lineage>
        <taxon>Eukaryota</taxon>
        <taxon>Metazoa</taxon>
        <taxon>Ecdysozoa</taxon>
        <taxon>Arthropoda</taxon>
        <taxon>Hexapoda</taxon>
        <taxon>Insecta</taxon>
        <taxon>Pterygota</taxon>
        <taxon>Neoptera</taxon>
        <taxon>Endopterygota</taxon>
        <taxon>Diptera</taxon>
        <taxon>Nematocera</taxon>
        <taxon>Culicoidea</taxon>
        <taxon>Culicidae</taxon>
        <taxon>Anophelinae</taxon>
        <taxon>Anopheles</taxon>
    </lineage>
</organism>
<accession>A0A453Z0P6</accession>
<protein>
    <submittedName>
        <fullName evidence="1">Uncharacterized protein</fullName>
    </submittedName>
</protein>
<sequence length="256" mass="29291">MAKHTITSLAFKIIIGVASVMLMLHYAPISEIPSMYAVECYQSYHVSHHSKLYDFVMMTETANKWMKFVTFVATDHKPIGIGKIYKTVIDTNIFLLAVVEHQQGQYAALETMSKDSTPQFRIEIRFTSDLYAPCQKRQQSDFDSRRLDLFSLLRVKRSEPYEVLKESNLNNITAMAEHCVSVQQQAASPSNRINTNGLTLKILLLHDSLLFQNTIGALYRYSLRRHLRRSLANLAYVLPHLEEHGRTLSPSACLNH</sequence>
<dbReference type="VEuPathDB" id="VectorBase:AGAP029357"/>
<dbReference type="AlphaFoldDB" id="A0A453Z0P6"/>
<reference evidence="1" key="3">
    <citation type="submission" date="2020-05" db="UniProtKB">
        <authorList>
            <consortium name="EnsemblMetazoa"/>
        </authorList>
    </citation>
    <scope>IDENTIFICATION</scope>
    <source>
        <strain evidence="1">PEST</strain>
    </source>
</reference>
<dbReference type="GeneID" id="133392065"/>
<keyword evidence="2" id="KW-1185">Reference proteome</keyword>
<evidence type="ECO:0000313" key="1">
    <source>
        <dbReference type="EnsemblMetazoa" id="AGAP029357-PA"/>
    </source>
</evidence>
<dbReference type="RefSeq" id="XP_061506069.1">
    <property type="nucleotide sequence ID" value="XM_061650085.1"/>
</dbReference>
<dbReference type="Proteomes" id="UP000007062">
    <property type="component" value="Chromosome 2L"/>
</dbReference>
<dbReference type="EnsemblMetazoa" id="AGAP029357-RA">
    <property type="protein sequence ID" value="AGAP029357-PA"/>
    <property type="gene ID" value="AGAP029357"/>
</dbReference>
<dbReference type="EMBL" id="AAAB01008807">
    <property type="status" value="NOT_ANNOTATED_CDS"/>
    <property type="molecule type" value="Genomic_DNA"/>
</dbReference>
<evidence type="ECO:0000313" key="2">
    <source>
        <dbReference type="Proteomes" id="UP000007062"/>
    </source>
</evidence>
<reference evidence="1 2" key="1">
    <citation type="journal article" date="2002" name="Science">
        <title>The genome sequence of the malaria mosquito Anopheles gambiae.</title>
        <authorList>
            <person name="Holt R.A."/>
            <person name="Subramanian G.M."/>
            <person name="Halpern A."/>
            <person name="Sutton G.G."/>
            <person name="Charlab R."/>
            <person name="Nusskern D.R."/>
            <person name="Wincker P."/>
            <person name="Clark A.G."/>
            <person name="Ribeiro J.M."/>
            <person name="Wides R."/>
            <person name="Salzberg S.L."/>
            <person name="Loftus B."/>
            <person name="Yandell M."/>
            <person name="Majoros W.H."/>
            <person name="Rusch D.B."/>
            <person name="Lai Z."/>
            <person name="Kraft C.L."/>
            <person name="Abril J.F."/>
            <person name="Anthouard V."/>
            <person name="Arensburger P."/>
            <person name="Atkinson P.W."/>
            <person name="Baden H."/>
            <person name="de Berardinis V."/>
            <person name="Baldwin D."/>
            <person name="Benes V."/>
            <person name="Biedler J."/>
            <person name="Blass C."/>
            <person name="Bolanos R."/>
            <person name="Boscus D."/>
            <person name="Barnstead M."/>
            <person name="Cai S."/>
            <person name="Center A."/>
            <person name="Chaturverdi K."/>
            <person name="Christophides G.K."/>
            <person name="Chrystal M.A."/>
            <person name="Clamp M."/>
            <person name="Cravchik A."/>
            <person name="Curwen V."/>
            <person name="Dana A."/>
            <person name="Delcher A."/>
            <person name="Dew I."/>
            <person name="Evans C.A."/>
            <person name="Flanigan M."/>
            <person name="Grundschober-Freimoser A."/>
            <person name="Friedli L."/>
            <person name="Gu Z."/>
            <person name="Guan P."/>
            <person name="Guigo R."/>
            <person name="Hillenmeyer M.E."/>
            <person name="Hladun S.L."/>
            <person name="Hogan J.R."/>
            <person name="Hong Y.S."/>
            <person name="Hoover J."/>
            <person name="Jaillon O."/>
            <person name="Ke Z."/>
            <person name="Kodira C."/>
            <person name="Kokoza E."/>
            <person name="Koutsos A."/>
            <person name="Letunic I."/>
            <person name="Levitsky A."/>
            <person name="Liang Y."/>
            <person name="Lin J.J."/>
            <person name="Lobo N.F."/>
            <person name="Lopez J.R."/>
            <person name="Malek J.A."/>
            <person name="McIntosh T.C."/>
            <person name="Meister S."/>
            <person name="Miller J."/>
            <person name="Mobarry C."/>
            <person name="Mongin E."/>
            <person name="Murphy S.D."/>
            <person name="O'Brochta D.A."/>
            <person name="Pfannkoch C."/>
            <person name="Qi R."/>
            <person name="Regier M.A."/>
            <person name="Remington K."/>
            <person name="Shao H."/>
            <person name="Sharakhova M.V."/>
            <person name="Sitter C.D."/>
            <person name="Shetty J."/>
            <person name="Smith T.J."/>
            <person name="Strong R."/>
            <person name="Sun J."/>
            <person name="Thomasova D."/>
            <person name="Ton L.Q."/>
            <person name="Topalis P."/>
            <person name="Tu Z."/>
            <person name="Unger M.F."/>
            <person name="Walenz B."/>
            <person name="Wang A."/>
            <person name="Wang J."/>
            <person name="Wang M."/>
            <person name="Wang X."/>
            <person name="Woodford K.J."/>
            <person name="Wortman J.R."/>
            <person name="Wu M."/>
            <person name="Yao A."/>
            <person name="Zdobnov E.M."/>
            <person name="Zhang H."/>
            <person name="Zhao Q."/>
            <person name="Zhao S."/>
            <person name="Zhu S.C."/>
            <person name="Zhimulev I."/>
            <person name="Coluzzi M."/>
            <person name="della Torre A."/>
            <person name="Roth C.W."/>
            <person name="Louis C."/>
            <person name="Kalush F."/>
            <person name="Mural R.J."/>
            <person name="Myers E.W."/>
            <person name="Adams M.D."/>
            <person name="Smith H.O."/>
            <person name="Broder S."/>
            <person name="Gardner M.J."/>
            <person name="Fraser C.M."/>
            <person name="Birney E."/>
            <person name="Bork P."/>
            <person name="Brey P.T."/>
            <person name="Venter J.C."/>
            <person name="Weissenbach J."/>
            <person name="Kafatos F.C."/>
            <person name="Collins F.H."/>
            <person name="Hoffman S.L."/>
        </authorList>
    </citation>
    <scope>NUCLEOTIDE SEQUENCE [LARGE SCALE GENOMIC DNA]</scope>
    <source>
        <strain evidence="1 2">PEST</strain>
    </source>
</reference>
<name>A0A453Z0P6_ANOGA</name>